<proteinExistence type="predicted"/>
<evidence type="ECO:0000313" key="2">
    <source>
        <dbReference type="EMBL" id="MBB4233097.1"/>
    </source>
</evidence>
<reference evidence="2 3" key="1">
    <citation type="submission" date="2020-08" db="EMBL/GenBank/DDBJ databases">
        <title>Genomic Encyclopedia of Type Strains, Phase IV (KMG-V): Genome sequencing to study the core and pangenomes of soil and plant-associated prokaryotes.</title>
        <authorList>
            <person name="Whitman W."/>
        </authorList>
    </citation>
    <scope>NUCLEOTIDE SEQUENCE [LARGE SCALE GENOMIC DNA]</scope>
    <source>
        <strain evidence="2 3">SEMIA 4087</strain>
    </source>
</reference>
<accession>A0ABR6IYU1</accession>
<feature type="region of interest" description="Disordered" evidence="1">
    <location>
        <begin position="86"/>
        <end position="106"/>
    </location>
</feature>
<protein>
    <submittedName>
        <fullName evidence="2">Uncharacterized protein</fullName>
    </submittedName>
</protein>
<name>A0ABR6IYU1_9HYPH</name>
<organism evidence="2 3">
    <name type="scientific">Rhizobium mongolense</name>
    <dbReference type="NCBI Taxonomy" id="57676"/>
    <lineage>
        <taxon>Bacteria</taxon>
        <taxon>Pseudomonadati</taxon>
        <taxon>Pseudomonadota</taxon>
        <taxon>Alphaproteobacteria</taxon>
        <taxon>Hyphomicrobiales</taxon>
        <taxon>Rhizobiaceae</taxon>
        <taxon>Rhizobium/Agrobacterium group</taxon>
        <taxon>Rhizobium</taxon>
    </lineage>
</organism>
<keyword evidence="3" id="KW-1185">Reference proteome</keyword>
<evidence type="ECO:0000313" key="3">
    <source>
        <dbReference type="Proteomes" id="UP000551353"/>
    </source>
</evidence>
<evidence type="ECO:0000256" key="1">
    <source>
        <dbReference type="SAM" id="MobiDB-lite"/>
    </source>
</evidence>
<gene>
    <name evidence="2" type="ORF">GGD56_007000</name>
</gene>
<dbReference type="EMBL" id="JACIFX010000025">
    <property type="protein sequence ID" value="MBB4233097.1"/>
    <property type="molecule type" value="Genomic_DNA"/>
</dbReference>
<feature type="compositionally biased region" description="Basic and acidic residues" evidence="1">
    <location>
        <begin position="86"/>
        <end position="98"/>
    </location>
</feature>
<dbReference type="Proteomes" id="UP000551353">
    <property type="component" value="Unassembled WGS sequence"/>
</dbReference>
<comment type="caution">
    <text evidence="2">The sequence shown here is derived from an EMBL/GenBank/DDBJ whole genome shotgun (WGS) entry which is preliminary data.</text>
</comment>
<sequence length="145" mass="16394">MIEVVFGVCREIQDEAAKAFFCIFLRPQHHVILRCCHFTAQQGDVLWPEALAAGDFIEEGLPGDAANFAFRNRFCSEKDIALKRRTDEVTGKKKRGDDAPTLSDDTMQTHNAFGDLKKMFDAITLPADRLARSDRFRSGQKEEGR</sequence>